<dbReference type="Proteomes" id="UP001229346">
    <property type="component" value="Unassembled WGS sequence"/>
</dbReference>
<accession>A0ABT9U7Q9</accession>
<evidence type="ECO:0000313" key="2">
    <source>
        <dbReference type="Proteomes" id="UP001229346"/>
    </source>
</evidence>
<comment type="caution">
    <text evidence="1">The sequence shown here is derived from an EMBL/GenBank/DDBJ whole genome shotgun (WGS) entry which is preliminary data.</text>
</comment>
<dbReference type="RefSeq" id="WP_307207512.1">
    <property type="nucleotide sequence ID" value="NZ_JAUSSU010000012.1"/>
</dbReference>
<dbReference type="EMBL" id="JAUSSU010000012">
    <property type="protein sequence ID" value="MDQ0115669.1"/>
    <property type="molecule type" value="Genomic_DNA"/>
</dbReference>
<name>A0ABT9U7Q9_PAEHA</name>
<sequence>MSKTTYEEFVEQVNRYRIFPFSDLVAEYPSLTAAAADNEWHTGTELDPWLWRIRIVKDGYAAYGKFFGTKASFVHVDAFPLVKVLLSGGTTVEARYRDGLLSTHAYKLYELIREAGNIDSRQLRKAAKLDAKEQKKEYESALVQLQNFGDIVITGAKESDHDGGWSSMCYETSDYWLEQLEQRPDNDIPEAPSIQQARDQISTGLRELCTTEKSYGYFAKKLKLNA</sequence>
<evidence type="ECO:0000313" key="1">
    <source>
        <dbReference type="EMBL" id="MDQ0115669.1"/>
    </source>
</evidence>
<dbReference type="Pfam" id="PF24741">
    <property type="entry name" value="AlkZ-rel"/>
    <property type="match status" value="1"/>
</dbReference>
<keyword evidence="2" id="KW-1185">Reference proteome</keyword>
<protein>
    <submittedName>
        <fullName evidence="1">Uncharacterized protein</fullName>
    </submittedName>
</protein>
<gene>
    <name evidence="1" type="ORF">J2T15_005136</name>
</gene>
<proteinExistence type="predicted"/>
<reference evidence="1 2" key="1">
    <citation type="submission" date="2023-07" db="EMBL/GenBank/DDBJ databases">
        <title>Sorghum-associated microbial communities from plants grown in Nebraska, USA.</title>
        <authorList>
            <person name="Schachtman D."/>
        </authorList>
    </citation>
    <scope>NUCLEOTIDE SEQUENCE [LARGE SCALE GENOMIC DNA]</scope>
    <source>
        <strain evidence="1 2">CC482</strain>
    </source>
</reference>
<organism evidence="1 2">
    <name type="scientific">Paenibacillus harenae</name>
    <dbReference type="NCBI Taxonomy" id="306543"/>
    <lineage>
        <taxon>Bacteria</taxon>
        <taxon>Bacillati</taxon>
        <taxon>Bacillota</taxon>
        <taxon>Bacilli</taxon>
        <taxon>Bacillales</taxon>
        <taxon>Paenibacillaceae</taxon>
        <taxon>Paenibacillus</taxon>
    </lineage>
</organism>
<dbReference type="InterPro" id="IPR056298">
    <property type="entry name" value="AlkZ-rel"/>
</dbReference>